<dbReference type="PROSITE" id="PS51819">
    <property type="entry name" value="VOC"/>
    <property type="match status" value="1"/>
</dbReference>
<dbReference type="PANTHER" id="PTHR35006">
    <property type="entry name" value="GLYOXALASE FAMILY PROTEIN (AFU_ORTHOLOGUE AFUA_5G14830)"/>
    <property type="match status" value="1"/>
</dbReference>
<dbReference type="Gene3D" id="3.10.180.10">
    <property type="entry name" value="2,3-Dihydroxybiphenyl 1,2-Dioxygenase, domain 1"/>
    <property type="match status" value="1"/>
</dbReference>
<name>A0A7W2FTB5_9VIBR</name>
<dbReference type="SUPFAM" id="SSF54593">
    <property type="entry name" value="Glyoxalase/Bleomycin resistance protein/Dihydroxybiphenyl dioxygenase"/>
    <property type="match status" value="1"/>
</dbReference>
<evidence type="ECO:0000259" key="1">
    <source>
        <dbReference type="PROSITE" id="PS51819"/>
    </source>
</evidence>
<dbReference type="PANTHER" id="PTHR35006:SF4">
    <property type="entry name" value="BLR7706 PROTEIN"/>
    <property type="match status" value="1"/>
</dbReference>
<proteinExistence type="predicted"/>
<dbReference type="Proteomes" id="UP000571701">
    <property type="component" value="Unassembled WGS sequence"/>
</dbReference>
<accession>A0A7W2FTB5</accession>
<organism evidence="2 3">
    <name type="scientific">Vibrio marinisediminis</name>
    <dbReference type="NCBI Taxonomy" id="2758441"/>
    <lineage>
        <taxon>Bacteria</taxon>
        <taxon>Pseudomonadati</taxon>
        <taxon>Pseudomonadota</taxon>
        <taxon>Gammaproteobacteria</taxon>
        <taxon>Vibrionales</taxon>
        <taxon>Vibrionaceae</taxon>
        <taxon>Vibrio</taxon>
    </lineage>
</organism>
<gene>
    <name evidence="2" type="ORF">H2O73_15600</name>
</gene>
<dbReference type="EMBL" id="JACFYF010000011">
    <property type="protein sequence ID" value="MBA5763789.1"/>
    <property type="molecule type" value="Genomic_DNA"/>
</dbReference>
<dbReference type="InterPro" id="IPR029068">
    <property type="entry name" value="Glyas_Bleomycin-R_OHBP_Dase"/>
</dbReference>
<protein>
    <submittedName>
        <fullName evidence="2">VOC family protein</fullName>
    </submittedName>
</protein>
<feature type="domain" description="VOC" evidence="1">
    <location>
        <begin position="2"/>
        <end position="122"/>
    </location>
</feature>
<comment type="caution">
    <text evidence="2">The sequence shown here is derived from an EMBL/GenBank/DDBJ whole genome shotgun (WGS) entry which is preliminary data.</text>
</comment>
<keyword evidence="3" id="KW-1185">Reference proteome</keyword>
<dbReference type="RefSeq" id="WP_182109799.1">
    <property type="nucleotide sequence ID" value="NZ_JACFYF010000011.1"/>
</dbReference>
<evidence type="ECO:0000313" key="3">
    <source>
        <dbReference type="Proteomes" id="UP000571701"/>
    </source>
</evidence>
<dbReference type="AlphaFoldDB" id="A0A7W2FTB5"/>
<dbReference type="Pfam" id="PF00903">
    <property type="entry name" value="Glyoxalase"/>
    <property type="match status" value="1"/>
</dbReference>
<dbReference type="CDD" id="cd07262">
    <property type="entry name" value="VOC_like"/>
    <property type="match status" value="1"/>
</dbReference>
<sequence>MILNHVSIGVSDVTASIRFYDNVLKTLGIKRSHMIENVAAAYGEGFEFWIGCPCENRSSAGNGTHIAFNAATQQAVIDFHAEAIALGAICEGKPGKRPEYGEGYYAAFIRDRDGNKLEAVFIG</sequence>
<reference evidence="2 3" key="1">
    <citation type="submission" date="2020-07" db="EMBL/GenBank/DDBJ databases">
        <title>Vibrio marinisediminis sp. nov., isolated from marine sediment.</title>
        <authorList>
            <person name="Ji X."/>
        </authorList>
    </citation>
    <scope>NUCLEOTIDE SEQUENCE [LARGE SCALE GENOMIC DNA]</scope>
    <source>
        <strain evidence="2 3">404</strain>
    </source>
</reference>
<dbReference type="InterPro" id="IPR037523">
    <property type="entry name" value="VOC_core"/>
</dbReference>
<dbReference type="InterPro" id="IPR004360">
    <property type="entry name" value="Glyas_Fos-R_dOase_dom"/>
</dbReference>
<evidence type="ECO:0000313" key="2">
    <source>
        <dbReference type="EMBL" id="MBA5763789.1"/>
    </source>
</evidence>